<dbReference type="SUPFAM" id="SSF56935">
    <property type="entry name" value="Porins"/>
    <property type="match status" value="1"/>
</dbReference>
<keyword evidence="7" id="KW-0732">Signal</keyword>
<dbReference type="Gene3D" id="2.170.130.10">
    <property type="entry name" value="TonB-dependent receptor, plug domain"/>
    <property type="match status" value="1"/>
</dbReference>
<feature type="signal peptide" evidence="7">
    <location>
        <begin position="1"/>
        <end position="22"/>
    </location>
</feature>
<keyword evidence="2" id="KW-0813">Transport</keyword>
<dbReference type="InterPro" id="IPR039426">
    <property type="entry name" value="TonB-dep_rcpt-like"/>
</dbReference>
<keyword evidence="3" id="KW-1134">Transmembrane beta strand</keyword>
<reference evidence="9 10" key="1">
    <citation type="submission" date="2016-10" db="EMBL/GenBank/DDBJ databases">
        <authorList>
            <person name="de Groot N.N."/>
        </authorList>
    </citation>
    <scope>NUCLEOTIDE SEQUENCE [LARGE SCALE GENOMIC DNA]</scope>
    <source>
        <strain evidence="9 10">GAS232</strain>
    </source>
</reference>
<dbReference type="AlphaFoldDB" id="A0A1G7G834"/>
<dbReference type="GO" id="GO:0015344">
    <property type="term" value="F:siderophore uptake transmembrane transporter activity"/>
    <property type="evidence" value="ECO:0007669"/>
    <property type="project" value="TreeGrafter"/>
</dbReference>
<dbReference type="Pfam" id="PF13620">
    <property type="entry name" value="CarboxypepD_reg"/>
    <property type="match status" value="1"/>
</dbReference>
<keyword evidence="4" id="KW-0812">Transmembrane</keyword>
<organism evidence="9 10">
    <name type="scientific">Terriglobus roseus</name>
    <dbReference type="NCBI Taxonomy" id="392734"/>
    <lineage>
        <taxon>Bacteria</taxon>
        <taxon>Pseudomonadati</taxon>
        <taxon>Acidobacteriota</taxon>
        <taxon>Terriglobia</taxon>
        <taxon>Terriglobales</taxon>
        <taxon>Acidobacteriaceae</taxon>
        <taxon>Terriglobus</taxon>
    </lineage>
</organism>
<keyword evidence="5" id="KW-0472">Membrane</keyword>
<proteinExistence type="predicted"/>
<dbReference type="Proteomes" id="UP000182427">
    <property type="component" value="Chromosome I"/>
</dbReference>
<dbReference type="GO" id="GO:0009279">
    <property type="term" value="C:cell outer membrane"/>
    <property type="evidence" value="ECO:0007669"/>
    <property type="project" value="UniProtKB-SubCell"/>
</dbReference>
<evidence type="ECO:0000256" key="4">
    <source>
        <dbReference type="ARBA" id="ARBA00022692"/>
    </source>
</evidence>
<dbReference type="Gene3D" id="2.60.40.1120">
    <property type="entry name" value="Carboxypeptidase-like, regulatory domain"/>
    <property type="match status" value="1"/>
</dbReference>
<evidence type="ECO:0000256" key="7">
    <source>
        <dbReference type="SAM" id="SignalP"/>
    </source>
</evidence>
<gene>
    <name evidence="9" type="ORF">SAMN05444167_0594</name>
</gene>
<dbReference type="SUPFAM" id="SSF49452">
    <property type="entry name" value="Starch-binding domain-like"/>
    <property type="match status" value="1"/>
</dbReference>
<evidence type="ECO:0000256" key="1">
    <source>
        <dbReference type="ARBA" id="ARBA00004571"/>
    </source>
</evidence>
<dbReference type="PANTHER" id="PTHR30069:SF46">
    <property type="entry name" value="OAR PROTEIN"/>
    <property type="match status" value="1"/>
</dbReference>
<evidence type="ECO:0000256" key="6">
    <source>
        <dbReference type="ARBA" id="ARBA00023237"/>
    </source>
</evidence>
<dbReference type="RefSeq" id="WP_083343836.1">
    <property type="nucleotide sequence ID" value="NZ_LT629690.1"/>
</dbReference>
<dbReference type="GO" id="GO:0044718">
    <property type="term" value="P:siderophore transmembrane transport"/>
    <property type="evidence" value="ECO:0007669"/>
    <property type="project" value="TreeGrafter"/>
</dbReference>
<feature type="chain" id="PRO_5009241069" evidence="7">
    <location>
        <begin position="23"/>
        <end position="1182"/>
    </location>
</feature>
<keyword evidence="9" id="KW-0675">Receptor</keyword>
<accession>A0A1G7G834</accession>
<feature type="domain" description="TonB-dependent transporter Oar-like beta-barrel" evidence="8">
    <location>
        <begin position="247"/>
        <end position="1175"/>
    </location>
</feature>
<evidence type="ECO:0000256" key="2">
    <source>
        <dbReference type="ARBA" id="ARBA00022448"/>
    </source>
</evidence>
<evidence type="ECO:0000313" key="10">
    <source>
        <dbReference type="Proteomes" id="UP000182427"/>
    </source>
</evidence>
<dbReference type="PANTHER" id="PTHR30069">
    <property type="entry name" value="TONB-DEPENDENT OUTER MEMBRANE RECEPTOR"/>
    <property type="match status" value="1"/>
</dbReference>
<dbReference type="InterPro" id="IPR037066">
    <property type="entry name" value="Plug_dom_sf"/>
</dbReference>
<dbReference type="GO" id="GO:0030246">
    <property type="term" value="F:carbohydrate binding"/>
    <property type="evidence" value="ECO:0007669"/>
    <property type="project" value="InterPro"/>
</dbReference>
<evidence type="ECO:0000256" key="5">
    <source>
        <dbReference type="ARBA" id="ARBA00023136"/>
    </source>
</evidence>
<dbReference type="Gene3D" id="2.40.170.20">
    <property type="entry name" value="TonB-dependent receptor, beta-barrel domain"/>
    <property type="match status" value="1"/>
</dbReference>
<dbReference type="EMBL" id="LT629690">
    <property type="protein sequence ID" value="SDE84199.1"/>
    <property type="molecule type" value="Genomic_DNA"/>
</dbReference>
<dbReference type="Pfam" id="PF25183">
    <property type="entry name" value="OMP_b-brl_4"/>
    <property type="match status" value="1"/>
</dbReference>
<evidence type="ECO:0000313" key="9">
    <source>
        <dbReference type="EMBL" id="SDE84199.1"/>
    </source>
</evidence>
<dbReference type="InterPro" id="IPR013784">
    <property type="entry name" value="Carb-bd-like_fold"/>
</dbReference>
<protein>
    <submittedName>
        <fullName evidence="9">TonB-dependent Receptor Plug Domain</fullName>
    </submittedName>
</protein>
<comment type="subcellular location">
    <subcellularLocation>
        <location evidence="1">Cell outer membrane</location>
        <topology evidence="1">Multi-pass membrane protein</topology>
    </subcellularLocation>
</comment>
<dbReference type="InterPro" id="IPR036942">
    <property type="entry name" value="Beta-barrel_TonB_sf"/>
</dbReference>
<keyword evidence="10" id="KW-1185">Reference proteome</keyword>
<name>A0A1G7G834_9BACT</name>
<evidence type="ECO:0000259" key="8">
    <source>
        <dbReference type="Pfam" id="PF25183"/>
    </source>
</evidence>
<sequence length="1182" mass="127582">MFQRKVPLAIACVFAGVFAAHAQEYRGTLSGTITDAAGYKIPNAQVEAKSPQQTYTIKSDAGGHFLIPFVQPSTYVVTIKADGFTSRIYNNVVVSVSGSVDLPTKLDAGASDTVSVSTQDFQLETQDASSGTVMDPEKVQNLPLNGRQVYQLMALTPGVRFTTTTFGASGNSGTRGWDVTNAYTINGAPGTTNQFLLNGAPVSIQNGGSSGSWTISPTIDAVQEFKVMTVTFDAQYGRVGGGAMNTILKSGTNGFHGTAYDFWRNSVLDANTFTVNQSGGAKPYHNQHQYGFTVGGPILKNKAFFFFSFEGWREVLPAPVLTTVPRADMLPGADGSVNLTNYLNAAGKTNGIYDPETAVCANNSNPCNTYTRSKFANNTIPAARISPVGVAVLKLYPAPNLPGYQNNYLFTGRDAYKYTMPITRLDYNLTDRTRLYAIFTQWSGYENRNNSGLPGPAATGNFGNHREDWTSVLDLTHTISNNMVADARVSWNRYWNPSPSGAVAAGSATLTPGDLGLTMPSIPTTSRNLAPTFSFSETLPTAVGNVVSQTIFETYDIGPSITHTIGRHSLHYGGEFSWYHDVASGIGQPNGTFAFNTGFTQQNYQKANNDGSSVAAALLGIPSSGSVQWNQQLYESYKYYGAYFQDNWKATEHLSLNLGIRWDNETSPRDRHDRLLAGVCFTCANPINSSVSLPSVLPNGASPVSVMYGTAQFSSSSLSSYVNNTQFWQPKFGFSYSPNRRMVIHGGYALSKAFGIELGASSPFNQTTSYNASADNNLHPLYTFKNGNPYPSGAQAPAGTSLGGLALVGNTISIDQREHKVPIVQQWTLGIEQVIAGGLKINLAYVGTHAYHLRVGGRNLNGLNPSDYSKGFADNSYLNQLVPNPFYGVLPTTTSLGANSTIAAKYLMVPYPQFYGSVNVNTDAGGFSNYHSLQAKAEKRFSSSRSAFGGISMLSSFTWSKLMDAISRLNNTGAGLVDPRPYYGIDSGDRAWTFALSGLYNLPFGHGAAYFSSANRYVDGVIGGWQLDWTMQHQGGTPIAYPNGYNYTCGNFNIVPTQRSYKSYLNNSNPSCFSNFPAFSTVTLPPYTTAVRAPYAPQVALGLEKKWTIHESVKFQLKAEAFNAMNTPIFPGPSTSSPTAAPTRNPAVADPNAPGAWSGYGTIGNTQQNFPRQYQLSGKVFF</sequence>
<dbReference type="InterPro" id="IPR057601">
    <property type="entry name" value="Oar-like_b-barrel"/>
</dbReference>
<evidence type="ECO:0000256" key="3">
    <source>
        <dbReference type="ARBA" id="ARBA00022452"/>
    </source>
</evidence>
<keyword evidence="6" id="KW-0998">Cell outer membrane</keyword>